<gene>
    <name evidence="7" type="ORF">ACFSTG_06850</name>
</gene>
<dbReference type="RefSeq" id="WP_380750087.1">
    <property type="nucleotide sequence ID" value="NZ_JBHULT010000006.1"/>
</dbReference>
<evidence type="ECO:0000256" key="4">
    <source>
        <dbReference type="ARBA" id="ARBA00023136"/>
    </source>
</evidence>
<dbReference type="Pfam" id="PF06271">
    <property type="entry name" value="RDD"/>
    <property type="match status" value="1"/>
</dbReference>
<evidence type="ECO:0000313" key="8">
    <source>
        <dbReference type="Proteomes" id="UP001597468"/>
    </source>
</evidence>
<proteinExistence type="predicted"/>
<name>A0ABW5IVY1_9FLAO</name>
<keyword evidence="8" id="KW-1185">Reference proteome</keyword>
<evidence type="ECO:0000256" key="5">
    <source>
        <dbReference type="SAM" id="Phobius"/>
    </source>
</evidence>
<keyword evidence="4 5" id="KW-0472">Membrane</keyword>
<evidence type="ECO:0000259" key="6">
    <source>
        <dbReference type="Pfam" id="PF06271"/>
    </source>
</evidence>
<dbReference type="InterPro" id="IPR010432">
    <property type="entry name" value="RDD"/>
</dbReference>
<comment type="caution">
    <text evidence="7">The sequence shown here is derived from an EMBL/GenBank/DDBJ whole genome shotgun (WGS) entry which is preliminary data.</text>
</comment>
<reference evidence="8" key="1">
    <citation type="journal article" date="2019" name="Int. J. Syst. Evol. Microbiol.">
        <title>The Global Catalogue of Microorganisms (GCM) 10K type strain sequencing project: providing services to taxonomists for standard genome sequencing and annotation.</title>
        <authorList>
            <consortium name="The Broad Institute Genomics Platform"/>
            <consortium name="The Broad Institute Genome Sequencing Center for Infectious Disease"/>
            <person name="Wu L."/>
            <person name="Ma J."/>
        </authorList>
    </citation>
    <scope>NUCLEOTIDE SEQUENCE [LARGE SCALE GENOMIC DNA]</scope>
    <source>
        <strain evidence="8">KCTC 42585</strain>
    </source>
</reference>
<evidence type="ECO:0000256" key="2">
    <source>
        <dbReference type="ARBA" id="ARBA00022692"/>
    </source>
</evidence>
<feature type="transmembrane region" description="Helical" evidence="5">
    <location>
        <begin position="47"/>
        <end position="65"/>
    </location>
</feature>
<evidence type="ECO:0000256" key="3">
    <source>
        <dbReference type="ARBA" id="ARBA00022989"/>
    </source>
</evidence>
<organism evidence="7 8">
    <name type="scientific">Salinimicrobium flavum</name>
    <dbReference type="NCBI Taxonomy" id="1737065"/>
    <lineage>
        <taxon>Bacteria</taxon>
        <taxon>Pseudomonadati</taxon>
        <taxon>Bacteroidota</taxon>
        <taxon>Flavobacteriia</taxon>
        <taxon>Flavobacteriales</taxon>
        <taxon>Flavobacteriaceae</taxon>
        <taxon>Salinimicrobium</taxon>
    </lineage>
</organism>
<protein>
    <submittedName>
        <fullName evidence="7">RDD family protein</fullName>
    </submittedName>
</protein>
<keyword evidence="3 5" id="KW-1133">Transmembrane helix</keyword>
<evidence type="ECO:0000313" key="7">
    <source>
        <dbReference type="EMBL" id="MFD2517606.1"/>
    </source>
</evidence>
<dbReference type="Proteomes" id="UP001597468">
    <property type="component" value="Unassembled WGS sequence"/>
</dbReference>
<feature type="domain" description="RDD" evidence="6">
    <location>
        <begin position="11"/>
        <end position="135"/>
    </location>
</feature>
<dbReference type="PANTHER" id="PTHR38480">
    <property type="entry name" value="SLR0254 PROTEIN"/>
    <property type="match status" value="1"/>
</dbReference>
<accession>A0ABW5IVY1</accession>
<sequence length="156" mass="17853">MIVVNNTNSNLIKRVLATLVDYGLFYLIIYTYLMFFGEPTPDGGQEVTGLLTLPVIIFWFFYFVFQEGFYSSSATPGHQLFYLKVVQLNGREIDVKHSLKRHLLDPIDLFFFGIPAIIAIQSTERNQRLGDLWAGTTVIKISEKKETAVEVEPLNR</sequence>
<comment type="subcellular location">
    <subcellularLocation>
        <location evidence="1">Membrane</location>
        <topology evidence="1">Multi-pass membrane protein</topology>
    </subcellularLocation>
</comment>
<dbReference type="PANTHER" id="PTHR38480:SF1">
    <property type="entry name" value="SLR0254 PROTEIN"/>
    <property type="match status" value="1"/>
</dbReference>
<evidence type="ECO:0000256" key="1">
    <source>
        <dbReference type="ARBA" id="ARBA00004141"/>
    </source>
</evidence>
<feature type="transmembrane region" description="Helical" evidence="5">
    <location>
        <begin position="15"/>
        <end position="35"/>
    </location>
</feature>
<dbReference type="EMBL" id="JBHULT010000006">
    <property type="protein sequence ID" value="MFD2517606.1"/>
    <property type="molecule type" value="Genomic_DNA"/>
</dbReference>
<keyword evidence="2 5" id="KW-0812">Transmembrane</keyword>